<accession>A0A6B0SZA5</accession>
<proteinExistence type="inferred from homology"/>
<keyword evidence="4" id="KW-0378">Hydrolase</keyword>
<gene>
    <name evidence="4" type="ORF">GRX03_06105</name>
</gene>
<dbReference type="RefSeq" id="WP_159763324.1">
    <property type="nucleotide sequence ID" value="NZ_WUUT01000002.1"/>
</dbReference>
<dbReference type="InterPro" id="IPR000917">
    <property type="entry name" value="Sulfatase_N"/>
</dbReference>
<dbReference type="GO" id="GO:0016740">
    <property type="term" value="F:transferase activity"/>
    <property type="evidence" value="ECO:0007669"/>
    <property type="project" value="UniProtKB-KW"/>
</dbReference>
<organism evidence="4 5">
    <name type="scientific">Halovenus carboxidivorans</name>
    <dbReference type="NCBI Taxonomy" id="2692199"/>
    <lineage>
        <taxon>Archaea</taxon>
        <taxon>Methanobacteriati</taxon>
        <taxon>Methanobacteriota</taxon>
        <taxon>Stenosarchaea group</taxon>
        <taxon>Halobacteria</taxon>
        <taxon>Halobacteriales</taxon>
        <taxon>Haloarculaceae</taxon>
        <taxon>Halovenus</taxon>
    </lineage>
</organism>
<feature type="modified residue" description="3-oxoalanine (Ser)" evidence="2">
    <location>
        <position position="50"/>
    </location>
</feature>
<dbReference type="SUPFAM" id="SSF53649">
    <property type="entry name" value="Alkaline phosphatase-like"/>
    <property type="match status" value="1"/>
</dbReference>
<evidence type="ECO:0000256" key="1">
    <source>
        <dbReference type="ARBA" id="ARBA00008779"/>
    </source>
</evidence>
<dbReference type="OrthoDB" id="145229at2157"/>
<comment type="similarity">
    <text evidence="1">Belongs to the sulfatase family.</text>
</comment>
<dbReference type="InterPro" id="IPR017850">
    <property type="entry name" value="Alkaline_phosphatase_core_sf"/>
</dbReference>
<evidence type="ECO:0000313" key="4">
    <source>
        <dbReference type="EMBL" id="MXR51178.1"/>
    </source>
</evidence>
<dbReference type="AlphaFoldDB" id="A0A6B0SZA5"/>
<dbReference type="InterPro" id="IPR050738">
    <property type="entry name" value="Sulfatase"/>
</dbReference>
<evidence type="ECO:0000259" key="3">
    <source>
        <dbReference type="Pfam" id="PF00884"/>
    </source>
</evidence>
<dbReference type="Proteomes" id="UP000466535">
    <property type="component" value="Unassembled WGS sequence"/>
</dbReference>
<dbReference type="GO" id="GO:0004065">
    <property type="term" value="F:arylsulfatase activity"/>
    <property type="evidence" value="ECO:0007669"/>
    <property type="project" value="TreeGrafter"/>
</dbReference>
<dbReference type="PANTHER" id="PTHR42693">
    <property type="entry name" value="ARYLSULFATASE FAMILY MEMBER"/>
    <property type="match status" value="1"/>
</dbReference>
<dbReference type="Pfam" id="PF00884">
    <property type="entry name" value="Sulfatase"/>
    <property type="match status" value="1"/>
</dbReference>
<evidence type="ECO:0000313" key="5">
    <source>
        <dbReference type="Proteomes" id="UP000466535"/>
    </source>
</evidence>
<sequence length="454" mass="50453">MNVAWLIIDSLSFSATPFAEDGPDTMPQLAALAEEEAISFTNAYAPGPTSPSSHGSFFTGELPSSTGMHEAHPYFDGRYPTIAEALADTHQSYMISANPFIFNGLYRGFDEIEDLKFTNESPFPEATDPITFNHVDSDSGLAKVRSYLLDDGKPIRSLANGIDYKLRGRQRDPTECRFAETICERVSEFVSSTDEDAFAVTNFMEVHAPLDASDEAIDRFAAEWDRESLPIDVKGEHIHQRIKDEPDYEGEDMYALYLAAIWDIDRKVAPLVRELLDQDTLVVVTADHGNWFRRDHDLDEERIHVPLLVFGHESAPRTVDKTVNLRSLPRTTLDALDHPNAGTFSGTSLLQVDDHQCSITEFIHNDAETGVPVTPSGKLGVDEEIVYQIAAIQGDGRVDFDGENVTVARPDPEYEEDLRETIATLRQSNVAGADGSIDYDGSTRQRLESLGYLD</sequence>
<protein>
    <submittedName>
        <fullName evidence="4">Sulfatase-like hydrolase/transferase</fullName>
    </submittedName>
</protein>
<keyword evidence="4" id="KW-0808">Transferase</keyword>
<dbReference type="PANTHER" id="PTHR42693:SF33">
    <property type="entry name" value="ARYLSULFATASE"/>
    <property type="match status" value="1"/>
</dbReference>
<name>A0A6B0SZA5_9EURY</name>
<comment type="PTM">
    <text evidence="2">The conversion to 3-oxoalanine (also known as C-formylglycine, FGly), of a serine or cysteine residue in prokaryotes and of a cysteine residue in eukaryotes, is critical for catalytic activity.</text>
</comment>
<feature type="domain" description="Sulfatase N-terminal" evidence="3">
    <location>
        <begin position="2"/>
        <end position="337"/>
    </location>
</feature>
<dbReference type="Gene3D" id="3.40.720.10">
    <property type="entry name" value="Alkaline Phosphatase, subunit A"/>
    <property type="match status" value="1"/>
</dbReference>
<evidence type="ECO:0000256" key="2">
    <source>
        <dbReference type="PIRSR" id="PIRSR600917-52"/>
    </source>
</evidence>
<reference evidence="4 5" key="1">
    <citation type="submission" date="2019-12" db="EMBL/GenBank/DDBJ databases">
        <title>Isolation and characterization of three novel carbon monoxide-oxidizing members of Halobacteria from salione crusts and soils.</title>
        <authorList>
            <person name="Myers M.R."/>
            <person name="King G.M."/>
        </authorList>
    </citation>
    <scope>NUCLEOTIDE SEQUENCE [LARGE SCALE GENOMIC DNA]</scope>
    <source>
        <strain evidence="4 5">WSH3</strain>
    </source>
</reference>
<comment type="caution">
    <text evidence="4">The sequence shown here is derived from an EMBL/GenBank/DDBJ whole genome shotgun (WGS) entry which is preliminary data.</text>
</comment>
<dbReference type="EMBL" id="WUUT01000002">
    <property type="protein sequence ID" value="MXR51178.1"/>
    <property type="molecule type" value="Genomic_DNA"/>
</dbReference>
<keyword evidence="5" id="KW-1185">Reference proteome</keyword>